<keyword evidence="1" id="KW-0812">Transmembrane</keyword>
<dbReference type="PANTHER" id="PTHR11328">
    <property type="entry name" value="MAJOR FACILITATOR SUPERFAMILY DOMAIN-CONTAINING PROTEIN"/>
    <property type="match status" value="1"/>
</dbReference>
<feature type="transmembrane region" description="Helical" evidence="1">
    <location>
        <begin position="123"/>
        <end position="143"/>
    </location>
</feature>
<gene>
    <name evidence="2" type="ORF">S12H4_50410</name>
</gene>
<evidence type="ECO:0008006" key="3">
    <source>
        <dbReference type="Google" id="ProtNLM"/>
    </source>
</evidence>
<dbReference type="GO" id="GO:0008643">
    <property type="term" value="P:carbohydrate transport"/>
    <property type="evidence" value="ECO:0007669"/>
    <property type="project" value="InterPro"/>
</dbReference>
<dbReference type="PANTHER" id="PTHR11328:SF24">
    <property type="entry name" value="MAJOR FACILITATOR SUPERFAMILY (MFS) PROFILE DOMAIN-CONTAINING PROTEIN"/>
    <property type="match status" value="1"/>
</dbReference>
<accession>X1V0K2</accession>
<dbReference type="AlphaFoldDB" id="X1V0K2"/>
<feature type="non-terminal residue" evidence="2">
    <location>
        <position position="162"/>
    </location>
</feature>
<protein>
    <recommendedName>
        <fullName evidence="3">MFS transporter</fullName>
    </recommendedName>
</protein>
<proteinExistence type="predicted"/>
<organism evidence="2">
    <name type="scientific">marine sediment metagenome</name>
    <dbReference type="NCBI Taxonomy" id="412755"/>
    <lineage>
        <taxon>unclassified sequences</taxon>
        <taxon>metagenomes</taxon>
        <taxon>ecological metagenomes</taxon>
    </lineage>
</organism>
<dbReference type="SUPFAM" id="SSF103473">
    <property type="entry name" value="MFS general substrate transporter"/>
    <property type="match status" value="1"/>
</dbReference>
<dbReference type="GO" id="GO:0005886">
    <property type="term" value="C:plasma membrane"/>
    <property type="evidence" value="ECO:0007669"/>
    <property type="project" value="TreeGrafter"/>
</dbReference>
<sequence length="162" mass="19304">MSEDFELSEWEQPPLKKFISFAFGYLLVFFFIGQFNTYVFYYYEVEIGLPIVLLGLAFVIFAIWNMINDPLLGYITDRPFMWTKRWGMRFPWILMGAIPMLICYLLLFAVPDSLVENPDPWPIFFYFIIVSCALDTFYSLYMIHINAGFTTHFRTDAERRRS</sequence>
<dbReference type="InterPro" id="IPR036259">
    <property type="entry name" value="MFS_trans_sf"/>
</dbReference>
<feature type="transmembrane region" description="Helical" evidence="1">
    <location>
        <begin position="21"/>
        <end position="41"/>
    </location>
</feature>
<dbReference type="Gene3D" id="1.20.1250.20">
    <property type="entry name" value="MFS general substrate transporter like domains"/>
    <property type="match status" value="1"/>
</dbReference>
<name>X1V0K2_9ZZZZ</name>
<comment type="caution">
    <text evidence="2">The sequence shown here is derived from an EMBL/GenBank/DDBJ whole genome shotgun (WGS) entry which is preliminary data.</text>
</comment>
<keyword evidence="1" id="KW-0472">Membrane</keyword>
<reference evidence="2" key="1">
    <citation type="journal article" date="2014" name="Front. Microbiol.">
        <title>High frequency of phylogenetically diverse reductive dehalogenase-homologous genes in deep subseafloor sedimentary metagenomes.</title>
        <authorList>
            <person name="Kawai M."/>
            <person name="Futagami T."/>
            <person name="Toyoda A."/>
            <person name="Takaki Y."/>
            <person name="Nishi S."/>
            <person name="Hori S."/>
            <person name="Arai W."/>
            <person name="Tsubouchi T."/>
            <person name="Morono Y."/>
            <person name="Uchiyama I."/>
            <person name="Ito T."/>
            <person name="Fujiyama A."/>
            <person name="Inagaki F."/>
            <person name="Takami H."/>
        </authorList>
    </citation>
    <scope>NUCLEOTIDE SEQUENCE</scope>
    <source>
        <strain evidence="2">Expedition CK06-06</strain>
    </source>
</reference>
<feature type="transmembrane region" description="Helical" evidence="1">
    <location>
        <begin position="88"/>
        <end position="111"/>
    </location>
</feature>
<keyword evidence="1" id="KW-1133">Transmembrane helix</keyword>
<evidence type="ECO:0000313" key="2">
    <source>
        <dbReference type="EMBL" id="GAJ05691.1"/>
    </source>
</evidence>
<dbReference type="InterPro" id="IPR039672">
    <property type="entry name" value="MFS_2"/>
</dbReference>
<dbReference type="EMBL" id="BARW01031739">
    <property type="protein sequence ID" value="GAJ05691.1"/>
    <property type="molecule type" value="Genomic_DNA"/>
</dbReference>
<dbReference type="Pfam" id="PF13347">
    <property type="entry name" value="MFS_2"/>
    <property type="match status" value="1"/>
</dbReference>
<feature type="transmembrane region" description="Helical" evidence="1">
    <location>
        <begin position="47"/>
        <end position="67"/>
    </location>
</feature>
<evidence type="ECO:0000256" key="1">
    <source>
        <dbReference type="SAM" id="Phobius"/>
    </source>
</evidence>
<dbReference type="GO" id="GO:0015293">
    <property type="term" value="F:symporter activity"/>
    <property type="evidence" value="ECO:0007669"/>
    <property type="project" value="InterPro"/>
</dbReference>